<dbReference type="InterPro" id="IPR007603">
    <property type="entry name" value="Choline_transptr-like"/>
</dbReference>
<dbReference type="PANTHER" id="PTHR12385:SF14">
    <property type="entry name" value="CHOLINE TRANSPORTER-LIKE 2"/>
    <property type="match status" value="1"/>
</dbReference>
<comment type="function">
    <text evidence="7">Choline transporter.</text>
</comment>
<comment type="caution">
    <text evidence="7">Lacks conserved residue(s) required for the propagation of feature annotation.</text>
</comment>
<feature type="transmembrane region" description="Helical" evidence="7">
    <location>
        <begin position="114"/>
        <end position="138"/>
    </location>
</feature>
<dbReference type="OrthoDB" id="420519at2759"/>
<evidence type="ECO:0000313" key="8">
    <source>
        <dbReference type="EMBL" id="KAF0303055.1"/>
    </source>
</evidence>
<evidence type="ECO:0000256" key="5">
    <source>
        <dbReference type="ARBA" id="ARBA00023136"/>
    </source>
</evidence>
<evidence type="ECO:0000256" key="1">
    <source>
        <dbReference type="ARBA" id="ARBA00004141"/>
    </source>
</evidence>
<evidence type="ECO:0000256" key="2">
    <source>
        <dbReference type="ARBA" id="ARBA00007168"/>
    </source>
</evidence>
<proteinExistence type="inferred from homology"/>
<comment type="caution">
    <text evidence="8">The sequence shown here is derived from an EMBL/GenBank/DDBJ whole genome shotgun (WGS) entry which is preliminary data.</text>
</comment>
<feature type="transmembrane region" description="Helical" evidence="7">
    <location>
        <begin position="258"/>
        <end position="279"/>
    </location>
</feature>
<dbReference type="AlphaFoldDB" id="A0A6A4W951"/>
<sequence length="326" mass="36356">MIDSPLCLALFEAVTSILTTLLYPLVPWLMQLTAIVFYATLTLYVASMGTSEYRVTALPDELSTTCSACCGCLFFASAMGEMILAGAFAAWYWTFDKSKNLPTTPLLDSAGRTLRYHIGTLAFGSLIIAIVRLIRLILDYIQKKAQKYPGSEVVKAILCCCKCCMWCLEKFLKFINRNAYIMCAIYGKNFCTSAKDGFNLLMRNILRVLAVNSVCDFLLFLGKVLITLGVTVGSFYFLDSRIPIEGLETVVPSTNSPWPPTFTIAIGCYFITSLFFSVYEMAVDTIFLCFLEDIERNDGSADKPYFMSKDLMKLIGKKNKVPSKTS</sequence>
<dbReference type="GO" id="GO:0022857">
    <property type="term" value="F:transmembrane transporter activity"/>
    <property type="evidence" value="ECO:0007669"/>
    <property type="project" value="UniProtKB-UniRule"/>
</dbReference>
<dbReference type="Pfam" id="PF04515">
    <property type="entry name" value="Choline_transpo"/>
    <property type="match status" value="1"/>
</dbReference>
<evidence type="ECO:0000256" key="7">
    <source>
        <dbReference type="RuleBase" id="RU368066"/>
    </source>
</evidence>
<accession>A0A6A4W951</accession>
<keyword evidence="6" id="KW-0325">Glycoprotein</keyword>
<dbReference type="Proteomes" id="UP000440578">
    <property type="component" value="Unassembled WGS sequence"/>
</dbReference>
<feature type="transmembrane region" description="Helical" evidence="7">
    <location>
        <begin position="67"/>
        <end position="94"/>
    </location>
</feature>
<comment type="subcellular location">
    <subcellularLocation>
        <location evidence="7">Cell membrane</location>
        <topology evidence="7">Multi-pass membrane protein</topology>
    </subcellularLocation>
    <subcellularLocation>
        <location evidence="1">Membrane</location>
        <topology evidence="1">Multi-pass membrane protein</topology>
    </subcellularLocation>
</comment>
<evidence type="ECO:0000256" key="4">
    <source>
        <dbReference type="ARBA" id="ARBA00022989"/>
    </source>
</evidence>
<organism evidence="8 9">
    <name type="scientific">Amphibalanus amphitrite</name>
    <name type="common">Striped barnacle</name>
    <name type="synonym">Balanus amphitrite</name>
    <dbReference type="NCBI Taxonomy" id="1232801"/>
    <lineage>
        <taxon>Eukaryota</taxon>
        <taxon>Metazoa</taxon>
        <taxon>Ecdysozoa</taxon>
        <taxon>Arthropoda</taxon>
        <taxon>Crustacea</taxon>
        <taxon>Multicrustacea</taxon>
        <taxon>Cirripedia</taxon>
        <taxon>Thoracica</taxon>
        <taxon>Thoracicalcarea</taxon>
        <taxon>Balanomorpha</taxon>
        <taxon>Balanoidea</taxon>
        <taxon>Balanidae</taxon>
        <taxon>Amphibalaninae</taxon>
        <taxon>Amphibalanus</taxon>
    </lineage>
</organism>
<keyword evidence="5 7" id="KW-0472">Membrane</keyword>
<dbReference type="EMBL" id="VIIS01000980">
    <property type="protein sequence ID" value="KAF0303055.1"/>
    <property type="molecule type" value="Genomic_DNA"/>
</dbReference>
<feature type="transmembrane region" description="Helical" evidence="7">
    <location>
        <begin position="217"/>
        <end position="238"/>
    </location>
</feature>
<evidence type="ECO:0000256" key="3">
    <source>
        <dbReference type="ARBA" id="ARBA00022692"/>
    </source>
</evidence>
<evidence type="ECO:0000256" key="6">
    <source>
        <dbReference type="ARBA" id="ARBA00023180"/>
    </source>
</evidence>
<keyword evidence="3 7" id="KW-0812">Transmembrane</keyword>
<dbReference type="GO" id="GO:0005886">
    <property type="term" value="C:plasma membrane"/>
    <property type="evidence" value="ECO:0007669"/>
    <property type="project" value="UniProtKB-SubCell"/>
</dbReference>
<dbReference type="PANTHER" id="PTHR12385">
    <property type="entry name" value="CHOLINE TRANSPORTER-LIKE (SLC FAMILY 44)"/>
    <property type="match status" value="1"/>
</dbReference>
<evidence type="ECO:0000313" key="9">
    <source>
        <dbReference type="Proteomes" id="UP000440578"/>
    </source>
</evidence>
<reference evidence="8 9" key="1">
    <citation type="submission" date="2019-07" db="EMBL/GenBank/DDBJ databases">
        <title>Draft genome assembly of a fouling barnacle, Amphibalanus amphitrite (Darwin, 1854): The first reference genome for Thecostraca.</title>
        <authorList>
            <person name="Kim W."/>
        </authorList>
    </citation>
    <scope>NUCLEOTIDE SEQUENCE [LARGE SCALE GENOMIC DNA]</scope>
    <source>
        <strain evidence="8">SNU_AA5</strain>
        <tissue evidence="8">Soma without cirri and trophi</tissue>
    </source>
</reference>
<keyword evidence="9" id="KW-1185">Reference proteome</keyword>
<keyword evidence="4 7" id="KW-1133">Transmembrane helix</keyword>
<name>A0A6A4W951_AMPAM</name>
<protein>
    <recommendedName>
        <fullName evidence="7">Choline transporter-like protein</fullName>
    </recommendedName>
</protein>
<feature type="transmembrane region" description="Helical" evidence="7">
    <location>
        <begin position="25"/>
        <end position="46"/>
    </location>
</feature>
<gene>
    <name evidence="8" type="primary">slc44a4</name>
    <name evidence="8" type="ORF">FJT64_002916</name>
</gene>
<comment type="similarity">
    <text evidence="2 7">Belongs to the CTL (choline transporter-like) family.</text>
</comment>